<keyword evidence="2" id="KW-1185">Reference proteome</keyword>
<proteinExistence type="predicted"/>
<name>A0AAV2H039_9ROSI</name>
<dbReference type="Proteomes" id="UP001497516">
    <property type="component" value="Chromosome 9"/>
</dbReference>
<dbReference type="EMBL" id="OZ034822">
    <property type="protein sequence ID" value="CAL1414940.1"/>
    <property type="molecule type" value="Genomic_DNA"/>
</dbReference>
<dbReference type="AlphaFoldDB" id="A0AAV2H039"/>
<organism evidence="1 2">
    <name type="scientific">Linum trigynum</name>
    <dbReference type="NCBI Taxonomy" id="586398"/>
    <lineage>
        <taxon>Eukaryota</taxon>
        <taxon>Viridiplantae</taxon>
        <taxon>Streptophyta</taxon>
        <taxon>Embryophyta</taxon>
        <taxon>Tracheophyta</taxon>
        <taxon>Spermatophyta</taxon>
        <taxon>Magnoliopsida</taxon>
        <taxon>eudicotyledons</taxon>
        <taxon>Gunneridae</taxon>
        <taxon>Pentapetalae</taxon>
        <taxon>rosids</taxon>
        <taxon>fabids</taxon>
        <taxon>Malpighiales</taxon>
        <taxon>Linaceae</taxon>
        <taxon>Linum</taxon>
    </lineage>
</organism>
<protein>
    <submittedName>
        <fullName evidence="1">Uncharacterized protein</fullName>
    </submittedName>
</protein>
<evidence type="ECO:0000313" key="1">
    <source>
        <dbReference type="EMBL" id="CAL1414940.1"/>
    </source>
</evidence>
<reference evidence="1 2" key="1">
    <citation type="submission" date="2024-04" db="EMBL/GenBank/DDBJ databases">
        <authorList>
            <person name="Fracassetti M."/>
        </authorList>
    </citation>
    <scope>NUCLEOTIDE SEQUENCE [LARGE SCALE GENOMIC DNA]</scope>
</reference>
<accession>A0AAV2H039</accession>
<gene>
    <name evidence="1" type="ORF">LTRI10_LOCUS54072</name>
</gene>
<evidence type="ECO:0000313" key="2">
    <source>
        <dbReference type="Proteomes" id="UP001497516"/>
    </source>
</evidence>
<sequence length="143" mass="15832">MVWLSWLIAQLWSKNDWTTTMDVGRKKDIGDGQIRDGVDQSGSGSVHTIEGDDVGAFVVGAFESDEAADEWVEVGECEGEGMVQPAEEFNDVQAGGGFLVEMTLLDVVDGEHEEVPWRQVYWALHFVGGRNAAAGPEVVFWWW</sequence>